<evidence type="ECO:0000313" key="1">
    <source>
        <dbReference type="EMBL" id="KAJ8970671.1"/>
    </source>
</evidence>
<name>A0ABQ9J158_9CUCU</name>
<evidence type="ECO:0000313" key="2">
    <source>
        <dbReference type="Proteomes" id="UP001162164"/>
    </source>
</evidence>
<sequence length="152" mass="17514">MKSESLVADLTSSGIEAQDINISHSITFCSIISSMLNKDFIDESSTRHVLQILAKLFCEGILINERHLLTSRAQLEDLVHFSINLLQENKRLHKKSWIHLYVLHPLQQNSKENSIRRRNSGINTNMAIESFDNLLKTIQLKRNARVTIDIEY</sequence>
<accession>A0ABQ9J158</accession>
<comment type="caution">
    <text evidence="1">The sequence shown here is derived from an EMBL/GenBank/DDBJ whole genome shotgun (WGS) entry which is preliminary data.</text>
</comment>
<reference evidence="1" key="1">
    <citation type="journal article" date="2023" name="Insect Mol. Biol.">
        <title>Genome sequencing provides insights into the evolution of gene families encoding plant cell wall-degrading enzymes in longhorned beetles.</title>
        <authorList>
            <person name="Shin N.R."/>
            <person name="Okamura Y."/>
            <person name="Kirsch R."/>
            <person name="Pauchet Y."/>
        </authorList>
    </citation>
    <scope>NUCLEOTIDE SEQUENCE</scope>
    <source>
        <strain evidence="1">MMC_N1</strain>
    </source>
</reference>
<dbReference type="EMBL" id="JAPWTJ010001590">
    <property type="protein sequence ID" value="KAJ8970671.1"/>
    <property type="molecule type" value="Genomic_DNA"/>
</dbReference>
<organism evidence="1 2">
    <name type="scientific">Molorchus minor</name>
    <dbReference type="NCBI Taxonomy" id="1323400"/>
    <lineage>
        <taxon>Eukaryota</taxon>
        <taxon>Metazoa</taxon>
        <taxon>Ecdysozoa</taxon>
        <taxon>Arthropoda</taxon>
        <taxon>Hexapoda</taxon>
        <taxon>Insecta</taxon>
        <taxon>Pterygota</taxon>
        <taxon>Neoptera</taxon>
        <taxon>Endopterygota</taxon>
        <taxon>Coleoptera</taxon>
        <taxon>Polyphaga</taxon>
        <taxon>Cucujiformia</taxon>
        <taxon>Chrysomeloidea</taxon>
        <taxon>Cerambycidae</taxon>
        <taxon>Lamiinae</taxon>
        <taxon>Monochamini</taxon>
        <taxon>Molorchus</taxon>
    </lineage>
</organism>
<proteinExistence type="predicted"/>
<gene>
    <name evidence="1" type="ORF">NQ317_012353</name>
</gene>
<keyword evidence="2" id="KW-1185">Reference proteome</keyword>
<dbReference type="Proteomes" id="UP001162164">
    <property type="component" value="Unassembled WGS sequence"/>
</dbReference>
<protein>
    <submittedName>
        <fullName evidence="1">Uncharacterized protein</fullName>
    </submittedName>
</protein>